<reference evidence="2" key="1">
    <citation type="submission" date="2018-11" db="EMBL/GenBank/DDBJ databases">
        <title>Genome sequencing of a novel mesophilic and cellulolytic organism within the genus Hungateiclostridium.</title>
        <authorList>
            <person name="Rettenmaier R."/>
            <person name="Liebl W."/>
            <person name="Zverlov V."/>
        </authorList>
    </citation>
    <scope>NUCLEOTIDE SEQUENCE [LARGE SCALE GENOMIC DNA]</scope>
    <source>
        <strain evidence="2">N2K1</strain>
    </source>
</reference>
<organism evidence="1 2">
    <name type="scientific">Acetivibrio mesophilus</name>
    <dbReference type="NCBI Taxonomy" id="2487273"/>
    <lineage>
        <taxon>Bacteria</taxon>
        <taxon>Bacillati</taxon>
        <taxon>Bacillota</taxon>
        <taxon>Clostridia</taxon>
        <taxon>Eubacteriales</taxon>
        <taxon>Oscillospiraceae</taxon>
        <taxon>Acetivibrio</taxon>
    </lineage>
</organism>
<evidence type="ECO:0000313" key="1">
    <source>
        <dbReference type="EMBL" id="RXE59914.1"/>
    </source>
</evidence>
<evidence type="ECO:0000313" key="2">
    <source>
        <dbReference type="Proteomes" id="UP000289166"/>
    </source>
</evidence>
<proteinExistence type="predicted"/>
<comment type="caution">
    <text evidence="1">The sequence shown here is derived from an EMBL/GenBank/DDBJ whole genome shotgun (WGS) entry which is preliminary data.</text>
</comment>
<gene>
    <name evidence="1" type="ORF">EFD62_03960</name>
</gene>
<name>A0A4Q0I695_9FIRM</name>
<accession>A0A4Q0I695</accession>
<dbReference type="EMBL" id="RLII01000003">
    <property type="protein sequence ID" value="RXE59914.1"/>
    <property type="molecule type" value="Genomic_DNA"/>
</dbReference>
<dbReference type="Proteomes" id="UP000289166">
    <property type="component" value="Unassembled WGS sequence"/>
</dbReference>
<dbReference type="RefSeq" id="WP_069193416.1">
    <property type="nucleotide sequence ID" value="NZ_RLII01000003.1"/>
</dbReference>
<dbReference type="AlphaFoldDB" id="A0A4Q0I695"/>
<dbReference type="OrthoDB" id="2085375at2"/>
<protein>
    <submittedName>
        <fullName evidence="1">Uncharacterized protein</fullName>
    </submittedName>
</protein>
<sequence>MFYQIRYQTGEIKDMVAEMRKGSIPCMDVDDMNEFNWVVNKLEEHNIYLAKNIPFDKDARDRINEPEFEFRAAFSSSKDSEDNLMYIDFYFEPFVEEDYDPIFGD</sequence>
<keyword evidence="2" id="KW-1185">Reference proteome</keyword>